<dbReference type="SMART" id="SM00448">
    <property type="entry name" value="REC"/>
    <property type="match status" value="1"/>
</dbReference>
<evidence type="ECO:0000259" key="3">
    <source>
        <dbReference type="PROSITE" id="PS50930"/>
    </source>
</evidence>
<sequence>MISCLIVDDEQGAIDILQTFIGKIPFLRLVGSSTNPIEAMGIVQSQPIDLVFLDIHMPQLSGLSFMRLLQGKTKVIITTAYSEFAVEGFELEAVDYLLKPIAFERFLKAVQKVFNASLEPSTRWQPAEKADEYIFVKTESKGKMTKVNFHEIVFVEGMKNYISINTHDDRIVTLLNIKDLEERLPAKSFMRVHKSYIVSLDKIRALDGNQILFKDMKAYVPLGETYRTPFFDALQEKVMGGKK</sequence>
<evidence type="ECO:0000313" key="4">
    <source>
        <dbReference type="EMBL" id="RIY06680.1"/>
    </source>
</evidence>
<dbReference type="Gene3D" id="2.40.50.1020">
    <property type="entry name" value="LytTr DNA-binding domain"/>
    <property type="match status" value="1"/>
</dbReference>
<protein>
    <submittedName>
        <fullName evidence="4">DNA-binding response regulator</fullName>
    </submittedName>
</protein>
<dbReference type="SMART" id="SM00850">
    <property type="entry name" value="LytTR"/>
    <property type="match status" value="1"/>
</dbReference>
<dbReference type="AlphaFoldDB" id="A0A418QNR3"/>
<evidence type="ECO:0000256" key="1">
    <source>
        <dbReference type="PROSITE-ProRule" id="PRU00169"/>
    </source>
</evidence>
<dbReference type="GO" id="GO:0003677">
    <property type="term" value="F:DNA binding"/>
    <property type="evidence" value="ECO:0007669"/>
    <property type="project" value="UniProtKB-KW"/>
</dbReference>
<dbReference type="EMBL" id="QYCN01000037">
    <property type="protein sequence ID" value="RIY06680.1"/>
    <property type="molecule type" value="Genomic_DNA"/>
</dbReference>
<keyword evidence="1" id="KW-0597">Phosphoprotein</keyword>
<feature type="modified residue" description="4-aspartylphosphate" evidence="1">
    <location>
        <position position="54"/>
    </location>
</feature>
<dbReference type="RefSeq" id="WP_119657236.1">
    <property type="nucleotide sequence ID" value="NZ_JBHUOI010000036.1"/>
</dbReference>
<dbReference type="PANTHER" id="PTHR37299">
    <property type="entry name" value="TRANSCRIPTIONAL REGULATOR-RELATED"/>
    <property type="match status" value="1"/>
</dbReference>
<organism evidence="4 5">
    <name type="scientific">Hymenobacter rubripertinctus</name>
    <dbReference type="NCBI Taxonomy" id="2029981"/>
    <lineage>
        <taxon>Bacteria</taxon>
        <taxon>Pseudomonadati</taxon>
        <taxon>Bacteroidota</taxon>
        <taxon>Cytophagia</taxon>
        <taxon>Cytophagales</taxon>
        <taxon>Hymenobacteraceae</taxon>
        <taxon>Hymenobacter</taxon>
    </lineage>
</organism>
<dbReference type="OrthoDB" id="1646880at2"/>
<dbReference type="Pfam" id="PF00072">
    <property type="entry name" value="Response_reg"/>
    <property type="match status" value="1"/>
</dbReference>
<reference evidence="4 5" key="1">
    <citation type="submission" date="2018-09" db="EMBL/GenBank/DDBJ databases">
        <authorList>
            <person name="Zeman M."/>
            <person name="Pardy F."/>
        </authorList>
    </citation>
    <scope>NUCLEOTIDE SEQUENCE [LARGE SCALE GENOMIC DNA]</scope>
    <source>
        <strain evidence="4 5">CCM 8852</strain>
    </source>
</reference>
<dbReference type="SUPFAM" id="SSF52172">
    <property type="entry name" value="CheY-like"/>
    <property type="match status" value="1"/>
</dbReference>
<feature type="domain" description="HTH LytTR-type" evidence="3">
    <location>
        <begin position="139"/>
        <end position="207"/>
    </location>
</feature>
<dbReference type="Gene3D" id="3.40.50.2300">
    <property type="match status" value="1"/>
</dbReference>
<dbReference type="PANTHER" id="PTHR37299:SF1">
    <property type="entry name" value="STAGE 0 SPORULATION PROTEIN A HOMOLOG"/>
    <property type="match status" value="1"/>
</dbReference>
<name>A0A418QNR3_9BACT</name>
<dbReference type="InterPro" id="IPR001789">
    <property type="entry name" value="Sig_transdc_resp-reg_receiver"/>
</dbReference>
<dbReference type="PROSITE" id="PS50930">
    <property type="entry name" value="HTH_LYTTR"/>
    <property type="match status" value="1"/>
</dbReference>
<gene>
    <name evidence="4" type="ORF">D0T11_18185</name>
</gene>
<dbReference type="Proteomes" id="UP000284250">
    <property type="component" value="Unassembled WGS sequence"/>
</dbReference>
<dbReference type="GO" id="GO:0000156">
    <property type="term" value="F:phosphorelay response regulator activity"/>
    <property type="evidence" value="ECO:0007669"/>
    <property type="project" value="InterPro"/>
</dbReference>
<feature type="domain" description="Response regulatory" evidence="2">
    <location>
        <begin position="3"/>
        <end position="114"/>
    </location>
</feature>
<dbReference type="Pfam" id="PF04397">
    <property type="entry name" value="LytTR"/>
    <property type="match status" value="1"/>
</dbReference>
<keyword evidence="4" id="KW-0238">DNA-binding</keyword>
<dbReference type="InterPro" id="IPR007492">
    <property type="entry name" value="LytTR_DNA-bd_dom"/>
</dbReference>
<dbReference type="InterPro" id="IPR046947">
    <property type="entry name" value="LytR-like"/>
</dbReference>
<keyword evidence="5" id="KW-1185">Reference proteome</keyword>
<accession>A0A418QNR3</accession>
<dbReference type="InterPro" id="IPR011006">
    <property type="entry name" value="CheY-like_superfamily"/>
</dbReference>
<comment type="caution">
    <text evidence="4">The sequence shown here is derived from an EMBL/GenBank/DDBJ whole genome shotgun (WGS) entry which is preliminary data.</text>
</comment>
<evidence type="ECO:0000259" key="2">
    <source>
        <dbReference type="PROSITE" id="PS50110"/>
    </source>
</evidence>
<dbReference type="PROSITE" id="PS50110">
    <property type="entry name" value="RESPONSE_REGULATORY"/>
    <property type="match status" value="1"/>
</dbReference>
<proteinExistence type="predicted"/>
<evidence type="ECO:0000313" key="5">
    <source>
        <dbReference type="Proteomes" id="UP000284250"/>
    </source>
</evidence>
<reference evidence="4 5" key="2">
    <citation type="submission" date="2019-01" db="EMBL/GenBank/DDBJ databases">
        <title>Hymenobacter humicola sp. nov., isolated from soils in Antarctica.</title>
        <authorList>
            <person name="Sedlacek I."/>
            <person name="Holochova P."/>
            <person name="Kralova S."/>
            <person name="Pantucek R."/>
            <person name="Stankova E."/>
            <person name="Vrbovska V."/>
            <person name="Kristofova L."/>
            <person name="Svec P."/>
            <person name="Busse H.-J."/>
        </authorList>
    </citation>
    <scope>NUCLEOTIDE SEQUENCE [LARGE SCALE GENOMIC DNA]</scope>
    <source>
        <strain evidence="4 5">CCM 8852</strain>
    </source>
</reference>